<feature type="domain" description="BRCT" evidence="1">
    <location>
        <begin position="90"/>
        <end position="176"/>
    </location>
</feature>
<evidence type="ECO:0000313" key="2">
    <source>
        <dbReference type="EMBL" id="KAJ6039113.1"/>
    </source>
</evidence>
<dbReference type="PANTHER" id="PTHR47667">
    <property type="entry name" value="REGULATOR OF TY1 TRANSPOSITION PROTEIN 107"/>
    <property type="match status" value="1"/>
</dbReference>
<gene>
    <name evidence="2" type="ORF">N7460_007145</name>
</gene>
<dbReference type="AlphaFoldDB" id="A0AAD6N838"/>
<dbReference type="InterPro" id="IPR036420">
    <property type="entry name" value="BRCT_dom_sf"/>
</dbReference>
<protein>
    <recommendedName>
        <fullName evidence="1">BRCT domain-containing protein</fullName>
    </recommendedName>
</protein>
<dbReference type="Proteomes" id="UP001219568">
    <property type="component" value="Unassembled WGS sequence"/>
</dbReference>
<dbReference type="Gene3D" id="3.40.50.10190">
    <property type="entry name" value="BRCT domain"/>
    <property type="match status" value="1"/>
</dbReference>
<sequence>MTTEVQQPRLFDQYCLGILCSKNLSREYVEQLATTLEEHGGESLIVQPGAEVPNVARFSHLISNTIDFEAYDTTPRSEGTMGQQLTGKDPDPRLFMNDVVVTCGDIPAKDKDAIIGGVVAKRGLYSPRTSHMVTHLVDLTADSDKARMAQAKKLNVKIVLPHWFDDCLKLGRRIDD</sequence>
<reference evidence="2" key="2">
    <citation type="submission" date="2023-01" db="EMBL/GenBank/DDBJ databases">
        <authorList>
            <person name="Petersen C."/>
        </authorList>
    </citation>
    <scope>NUCLEOTIDE SEQUENCE</scope>
    <source>
        <strain evidence="2">IBT 15450</strain>
    </source>
</reference>
<dbReference type="PROSITE" id="PS50172">
    <property type="entry name" value="BRCT"/>
    <property type="match status" value="1"/>
</dbReference>
<proteinExistence type="predicted"/>
<dbReference type="GO" id="GO:0006302">
    <property type="term" value="P:double-strand break repair"/>
    <property type="evidence" value="ECO:0007669"/>
    <property type="project" value="TreeGrafter"/>
</dbReference>
<dbReference type="PANTHER" id="PTHR47667:SF1">
    <property type="entry name" value="REGULATOR OF TY1 TRANSPOSITION PROTEIN 107"/>
    <property type="match status" value="1"/>
</dbReference>
<dbReference type="GO" id="GO:1990683">
    <property type="term" value="P:DNA double-strand break attachment to nuclear envelope"/>
    <property type="evidence" value="ECO:0007669"/>
    <property type="project" value="TreeGrafter"/>
</dbReference>
<dbReference type="GO" id="GO:0035361">
    <property type="term" value="C:Cul8-RING ubiquitin ligase complex"/>
    <property type="evidence" value="ECO:0007669"/>
    <property type="project" value="TreeGrafter"/>
</dbReference>
<accession>A0AAD6N838</accession>
<dbReference type="SUPFAM" id="SSF52113">
    <property type="entry name" value="BRCT domain"/>
    <property type="match status" value="1"/>
</dbReference>
<name>A0AAD6N838_PENCN</name>
<dbReference type="EMBL" id="JAQJZL010000006">
    <property type="protein sequence ID" value="KAJ6039113.1"/>
    <property type="molecule type" value="Genomic_DNA"/>
</dbReference>
<dbReference type="InterPro" id="IPR053036">
    <property type="entry name" value="CellCycle_DNARepair_Reg"/>
</dbReference>
<organism evidence="2 3">
    <name type="scientific">Penicillium canescens</name>
    <dbReference type="NCBI Taxonomy" id="5083"/>
    <lineage>
        <taxon>Eukaryota</taxon>
        <taxon>Fungi</taxon>
        <taxon>Dikarya</taxon>
        <taxon>Ascomycota</taxon>
        <taxon>Pezizomycotina</taxon>
        <taxon>Eurotiomycetes</taxon>
        <taxon>Eurotiomycetidae</taxon>
        <taxon>Eurotiales</taxon>
        <taxon>Aspergillaceae</taxon>
        <taxon>Penicillium</taxon>
    </lineage>
</organism>
<dbReference type="InterPro" id="IPR001357">
    <property type="entry name" value="BRCT_dom"/>
</dbReference>
<dbReference type="GO" id="GO:0005634">
    <property type="term" value="C:nucleus"/>
    <property type="evidence" value="ECO:0007669"/>
    <property type="project" value="TreeGrafter"/>
</dbReference>
<reference evidence="2" key="1">
    <citation type="journal article" date="2023" name="IMA Fungus">
        <title>Comparative genomic study of the Penicillium genus elucidates a diverse pangenome and 15 lateral gene transfer events.</title>
        <authorList>
            <person name="Petersen C."/>
            <person name="Sorensen T."/>
            <person name="Nielsen M.R."/>
            <person name="Sondergaard T.E."/>
            <person name="Sorensen J.L."/>
            <person name="Fitzpatrick D.A."/>
            <person name="Frisvad J.C."/>
            <person name="Nielsen K.L."/>
        </authorList>
    </citation>
    <scope>NUCLEOTIDE SEQUENCE</scope>
    <source>
        <strain evidence="2">IBT 15450</strain>
    </source>
</reference>
<evidence type="ECO:0000259" key="1">
    <source>
        <dbReference type="PROSITE" id="PS50172"/>
    </source>
</evidence>
<comment type="caution">
    <text evidence="2">The sequence shown here is derived from an EMBL/GenBank/DDBJ whole genome shotgun (WGS) entry which is preliminary data.</text>
</comment>
<evidence type="ECO:0000313" key="3">
    <source>
        <dbReference type="Proteomes" id="UP001219568"/>
    </source>
</evidence>
<keyword evidence="3" id="KW-1185">Reference proteome</keyword>
<dbReference type="Pfam" id="PF00533">
    <property type="entry name" value="BRCT"/>
    <property type="match status" value="1"/>
</dbReference>